<gene>
    <name evidence="8" type="ORF">SEPMUDRAFT_151070</name>
</gene>
<dbReference type="Proteomes" id="UP000016931">
    <property type="component" value="Unassembled WGS sequence"/>
</dbReference>
<dbReference type="eggNOG" id="KOG0298">
    <property type="taxonomic scope" value="Eukaryota"/>
</dbReference>
<dbReference type="InterPro" id="IPR017907">
    <property type="entry name" value="Znf_RING_CS"/>
</dbReference>
<evidence type="ECO:0000259" key="7">
    <source>
        <dbReference type="PROSITE" id="PS50089"/>
    </source>
</evidence>
<keyword evidence="3" id="KW-0378">Hydrolase</keyword>
<dbReference type="GO" id="GO:0000209">
    <property type="term" value="P:protein polyubiquitination"/>
    <property type="evidence" value="ECO:0007669"/>
    <property type="project" value="TreeGrafter"/>
</dbReference>
<dbReference type="Gene3D" id="3.30.40.10">
    <property type="entry name" value="Zinc/RING finger domain, C3HC4 (zinc finger)"/>
    <property type="match status" value="1"/>
</dbReference>
<keyword evidence="2 5" id="KW-0863">Zinc-finger</keyword>
<evidence type="ECO:0000256" key="2">
    <source>
        <dbReference type="ARBA" id="ARBA00022771"/>
    </source>
</evidence>
<dbReference type="SUPFAM" id="SSF52540">
    <property type="entry name" value="P-loop containing nucleoside triphosphate hydrolases"/>
    <property type="match status" value="1"/>
</dbReference>
<dbReference type="InterPro" id="IPR001650">
    <property type="entry name" value="Helicase_C-like"/>
</dbReference>
<dbReference type="GeneID" id="27903713"/>
<dbReference type="EMBL" id="KB456268">
    <property type="protein sequence ID" value="EMF10000.1"/>
    <property type="molecule type" value="Genomic_DNA"/>
</dbReference>
<feature type="domain" description="RING-type" evidence="7">
    <location>
        <begin position="538"/>
        <end position="576"/>
    </location>
</feature>
<dbReference type="PROSITE" id="PS00518">
    <property type="entry name" value="ZF_RING_1"/>
    <property type="match status" value="1"/>
</dbReference>
<dbReference type="PANTHER" id="PTHR45865:SF1">
    <property type="entry name" value="E3 UBIQUITIN-PROTEIN LIGASE SHPRH"/>
    <property type="match status" value="1"/>
</dbReference>
<dbReference type="HOGENOM" id="CLU_001592_0_0_1"/>
<dbReference type="GO" id="GO:0006974">
    <property type="term" value="P:DNA damage response"/>
    <property type="evidence" value="ECO:0007669"/>
    <property type="project" value="TreeGrafter"/>
</dbReference>
<dbReference type="InterPro" id="IPR027417">
    <property type="entry name" value="P-loop_NTPase"/>
</dbReference>
<dbReference type="CDD" id="cd18793">
    <property type="entry name" value="SF2_C_SNF"/>
    <property type="match status" value="1"/>
</dbReference>
<dbReference type="Gene3D" id="3.40.50.300">
    <property type="entry name" value="P-loop containing nucleotide triphosphate hydrolases"/>
    <property type="match status" value="1"/>
</dbReference>
<proteinExistence type="predicted"/>
<organism evidence="8 9">
    <name type="scientific">Sphaerulina musiva (strain SO2202)</name>
    <name type="common">Poplar stem canker fungus</name>
    <name type="synonym">Septoria musiva</name>
    <dbReference type="NCBI Taxonomy" id="692275"/>
    <lineage>
        <taxon>Eukaryota</taxon>
        <taxon>Fungi</taxon>
        <taxon>Dikarya</taxon>
        <taxon>Ascomycota</taxon>
        <taxon>Pezizomycotina</taxon>
        <taxon>Dothideomycetes</taxon>
        <taxon>Dothideomycetidae</taxon>
        <taxon>Mycosphaerellales</taxon>
        <taxon>Mycosphaerellaceae</taxon>
        <taxon>Sphaerulina</taxon>
    </lineage>
</organism>
<feature type="region of interest" description="Disordered" evidence="6">
    <location>
        <begin position="591"/>
        <end position="623"/>
    </location>
</feature>
<name>M3BTP2_SPHMS</name>
<evidence type="ECO:0000256" key="4">
    <source>
        <dbReference type="ARBA" id="ARBA00022833"/>
    </source>
</evidence>
<accession>M3BTP2</accession>
<evidence type="ECO:0000256" key="6">
    <source>
        <dbReference type="SAM" id="MobiDB-lite"/>
    </source>
</evidence>
<dbReference type="GO" id="GO:0061630">
    <property type="term" value="F:ubiquitin protein ligase activity"/>
    <property type="evidence" value="ECO:0007669"/>
    <property type="project" value="TreeGrafter"/>
</dbReference>
<keyword evidence="1" id="KW-0479">Metal-binding</keyword>
<feature type="compositionally biased region" description="Low complexity" evidence="6">
    <location>
        <begin position="605"/>
        <end position="616"/>
    </location>
</feature>
<dbReference type="SMART" id="SM00184">
    <property type="entry name" value="RING"/>
    <property type="match status" value="1"/>
</dbReference>
<dbReference type="SUPFAM" id="SSF57850">
    <property type="entry name" value="RING/U-box"/>
    <property type="match status" value="1"/>
</dbReference>
<dbReference type="PROSITE" id="PS50089">
    <property type="entry name" value="ZF_RING_2"/>
    <property type="match status" value="1"/>
</dbReference>
<feature type="region of interest" description="Disordered" evidence="6">
    <location>
        <begin position="126"/>
        <end position="158"/>
    </location>
</feature>
<dbReference type="SMART" id="SM00490">
    <property type="entry name" value="HELICc"/>
    <property type="match status" value="1"/>
</dbReference>
<dbReference type="STRING" id="692275.M3BTP2"/>
<dbReference type="InterPro" id="IPR013083">
    <property type="entry name" value="Znf_RING/FYVE/PHD"/>
</dbReference>
<dbReference type="GO" id="GO:0008270">
    <property type="term" value="F:zinc ion binding"/>
    <property type="evidence" value="ECO:0007669"/>
    <property type="project" value="UniProtKB-KW"/>
</dbReference>
<sequence>MCEEVGLNQYGVPSFDDWNPDDPATVETMRSWLVRLRQTCLHPQVGVRNRQGLGRNKAPLRTVAEVLELMIEQNGLALRMEERARAQAILRRGHILGNNREDDHRAEKACEVYRLAMSASEQMVEDARQKLAAAEATDPRSALLSDDNGSEDSSSDSMPLLGRLRSNLRLALQLMHQCSFFLATAHYQIKTNKALTAEGSESFQQLEAEEARLYETAKLARKEILKDTHRKADALMVQVKAIPSKGNAFTKLKDLPSFGGIESRRIAEKSDSLFEVMRESVGMIKEWRSKIAEFLLQPLVDEDHGIETTGDEYEDSTKVQEELYTYIDALKAIHADLNFLVAGETSPLIDHEIKTQLKGAIFNLDPENAETEWFQSVIGREKIVVKLFSSRMKVRDRQNEVGSVRGLIQEARTLESSLDGKSSGRTETELSLVKQHITHLQAVHTSYSKAVTALEKEIELFRSAQNQRLDFYRHLQELSDDVSPYKEELDEELDLQAFDLSLAREEEATASVAQLHTKTRFLISLRNDSSGQSGPRTCSICIAEFERGVLTVCGHHFCKDCLAHWMLQRPSCPMCKHRLSKNDVHEITFKPREMRAQEEIQSGESSTSRSPDKPSSARPQQSIYTDVDSNLLEQINKIDLPASYGTKIDTIGRHLHWIRQNDPGTKSVVFSQYREFLDVLATALSAFKIGFARLGRSGSIERFRKDASVECLLLDAKTDSSGLTLVNATHVFICEPLIQTAVELQAIARVHRIGQTRATTVWMYLINDTVEEAIYEISVARRLAHVQSRQQQSRHGQKSRAGTPAEQLTEHAFDAANSDELQSAALSKLLANGNSGGELVSNDDLWQCLFGKASGNKMVIAERTASRHLRASAAEARATLAQ</sequence>
<dbReference type="Pfam" id="PF13639">
    <property type="entry name" value="zf-RING_2"/>
    <property type="match status" value="1"/>
</dbReference>
<evidence type="ECO:0000256" key="1">
    <source>
        <dbReference type="ARBA" id="ARBA00022723"/>
    </source>
</evidence>
<keyword evidence="4" id="KW-0862">Zinc</keyword>
<dbReference type="GO" id="GO:0005634">
    <property type="term" value="C:nucleus"/>
    <property type="evidence" value="ECO:0007669"/>
    <property type="project" value="TreeGrafter"/>
</dbReference>
<dbReference type="InterPro" id="IPR059033">
    <property type="entry name" value="C144_05_dom"/>
</dbReference>
<dbReference type="GO" id="GO:0016787">
    <property type="term" value="F:hydrolase activity"/>
    <property type="evidence" value="ECO:0007669"/>
    <property type="project" value="UniProtKB-KW"/>
</dbReference>
<evidence type="ECO:0000256" key="3">
    <source>
        <dbReference type="ARBA" id="ARBA00022801"/>
    </source>
</evidence>
<dbReference type="Pfam" id="PF26021">
    <property type="entry name" value="Ferritin_C144_05"/>
    <property type="match status" value="1"/>
</dbReference>
<dbReference type="OrthoDB" id="5330228at2759"/>
<evidence type="ECO:0000256" key="5">
    <source>
        <dbReference type="PROSITE-ProRule" id="PRU00175"/>
    </source>
</evidence>
<dbReference type="InterPro" id="IPR049730">
    <property type="entry name" value="SNF2/RAD54-like_C"/>
</dbReference>
<evidence type="ECO:0000313" key="8">
    <source>
        <dbReference type="EMBL" id="EMF10000.1"/>
    </source>
</evidence>
<reference evidence="8 9" key="1">
    <citation type="journal article" date="2012" name="PLoS Pathog.">
        <title>Diverse lifestyles and strategies of plant pathogenesis encoded in the genomes of eighteen Dothideomycetes fungi.</title>
        <authorList>
            <person name="Ohm R.A."/>
            <person name="Feau N."/>
            <person name="Henrissat B."/>
            <person name="Schoch C.L."/>
            <person name="Horwitz B.A."/>
            <person name="Barry K.W."/>
            <person name="Condon B.J."/>
            <person name="Copeland A.C."/>
            <person name="Dhillon B."/>
            <person name="Glaser F."/>
            <person name="Hesse C.N."/>
            <person name="Kosti I."/>
            <person name="LaButti K."/>
            <person name="Lindquist E.A."/>
            <person name="Lucas S."/>
            <person name="Salamov A.A."/>
            <person name="Bradshaw R.E."/>
            <person name="Ciuffetti L."/>
            <person name="Hamelin R.C."/>
            <person name="Kema G.H.J."/>
            <person name="Lawrence C."/>
            <person name="Scott J.A."/>
            <person name="Spatafora J.W."/>
            <person name="Turgeon B.G."/>
            <person name="de Wit P.J.G.M."/>
            <person name="Zhong S."/>
            <person name="Goodwin S.B."/>
            <person name="Grigoriev I.V."/>
        </authorList>
    </citation>
    <scope>NUCLEOTIDE SEQUENCE [LARGE SCALE GENOMIC DNA]</scope>
    <source>
        <strain evidence="8 9">SO2202</strain>
    </source>
</reference>
<protein>
    <recommendedName>
        <fullName evidence="7">RING-type domain-containing protein</fullName>
    </recommendedName>
</protein>
<keyword evidence="9" id="KW-1185">Reference proteome</keyword>
<dbReference type="RefSeq" id="XP_016758121.1">
    <property type="nucleotide sequence ID" value="XM_016906576.1"/>
</dbReference>
<dbReference type="AlphaFoldDB" id="M3BTP2"/>
<dbReference type="InterPro" id="IPR001841">
    <property type="entry name" value="Znf_RING"/>
</dbReference>
<dbReference type="OMA" id="AHQINEW"/>
<evidence type="ECO:0000313" key="9">
    <source>
        <dbReference type="Proteomes" id="UP000016931"/>
    </source>
</evidence>
<dbReference type="InterPro" id="IPR052583">
    <property type="entry name" value="ATP-helicase/E3_Ub-Ligase"/>
</dbReference>
<dbReference type="Pfam" id="PF00271">
    <property type="entry name" value="Helicase_C"/>
    <property type="match status" value="1"/>
</dbReference>
<dbReference type="PANTHER" id="PTHR45865">
    <property type="entry name" value="E3 UBIQUITIN-PROTEIN LIGASE SHPRH FAMILY MEMBER"/>
    <property type="match status" value="1"/>
</dbReference>